<sequence>MSTEALYAALKAELADTVWLDTALETVSRQPAAIGRLFPAAGRRCGRWMLASPEGWSVDDAARVVLLDRLPREAAATEIEALYRYGDAAEKRAVLRALPLLRLPAPVAGPLLLDALRTNDTRLVAAALGPAAKALPAPAWRQGVLKAVFMQLPLSGVADLDARADAELATMLAGLAEERRAAGRTLAADATELLHRLQERVS</sequence>
<proteinExistence type="predicted"/>
<dbReference type="RefSeq" id="WP_345122553.1">
    <property type="nucleotide sequence ID" value="NZ_BAABAT010000003.1"/>
</dbReference>
<keyword evidence="2" id="KW-1185">Reference proteome</keyword>
<evidence type="ECO:0000313" key="1">
    <source>
        <dbReference type="EMBL" id="GAA4245741.1"/>
    </source>
</evidence>
<dbReference type="EMBL" id="BAABAT010000003">
    <property type="protein sequence ID" value="GAA4245741.1"/>
    <property type="molecule type" value="Genomic_DNA"/>
</dbReference>
<gene>
    <name evidence="1" type="ORF">GCM10022255_014310</name>
</gene>
<accession>A0ABP8D0Q1</accession>
<dbReference type="NCBIfam" id="NF035938">
    <property type="entry name" value="EboA_domain"/>
    <property type="match status" value="1"/>
</dbReference>
<comment type="caution">
    <text evidence="1">The sequence shown here is derived from an EMBL/GenBank/DDBJ whole genome shotgun (WGS) entry which is preliminary data.</text>
</comment>
<evidence type="ECO:0000313" key="2">
    <source>
        <dbReference type="Proteomes" id="UP001500620"/>
    </source>
</evidence>
<organism evidence="1 2">
    <name type="scientific">Dactylosporangium darangshiense</name>
    <dbReference type="NCBI Taxonomy" id="579108"/>
    <lineage>
        <taxon>Bacteria</taxon>
        <taxon>Bacillati</taxon>
        <taxon>Actinomycetota</taxon>
        <taxon>Actinomycetes</taxon>
        <taxon>Micromonosporales</taxon>
        <taxon>Micromonosporaceae</taxon>
        <taxon>Dactylosporangium</taxon>
    </lineage>
</organism>
<dbReference type="Proteomes" id="UP001500620">
    <property type="component" value="Unassembled WGS sequence"/>
</dbReference>
<protein>
    <submittedName>
        <fullName evidence="1">EboA domain-containing protein</fullName>
    </submittedName>
</protein>
<dbReference type="InterPro" id="IPR047715">
    <property type="entry name" value="EboA_dom"/>
</dbReference>
<reference evidence="2" key="1">
    <citation type="journal article" date="2019" name="Int. J. Syst. Evol. Microbiol.">
        <title>The Global Catalogue of Microorganisms (GCM) 10K type strain sequencing project: providing services to taxonomists for standard genome sequencing and annotation.</title>
        <authorList>
            <consortium name="The Broad Institute Genomics Platform"/>
            <consortium name="The Broad Institute Genome Sequencing Center for Infectious Disease"/>
            <person name="Wu L."/>
            <person name="Ma J."/>
        </authorList>
    </citation>
    <scope>NUCLEOTIDE SEQUENCE [LARGE SCALE GENOMIC DNA]</scope>
    <source>
        <strain evidence="2">JCM 17441</strain>
    </source>
</reference>
<name>A0ABP8D0Q1_9ACTN</name>